<dbReference type="GO" id="GO:1905502">
    <property type="term" value="F:acetyl-CoA binding"/>
    <property type="evidence" value="ECO:0007669"/>
    <property type="project" value="TreeGrafter"/>
</dbReference>
<organism evidence="2 3">
    <name type="scientific">Actinopolymorpha rutila</name>
    <dbReference type="NCBI Taxonomy" id="446787"/>
    <lineage>
        <taxon>Bacteria</taxon>
        <taxon>Bacillati</taxon>
        <taxon>Actinomycetota</taxon>
        <taxon>Actinomycetes</taxon>
        <taxon>Propionibacteriales</taxon>
        <taxon>Actinopolymorphaceae</taxon>
        <taxon>Actinopolymorpha</taxon>
    </lineage>
</organism>
<dbReference type="InterPro" id="IPR016181">
    <property type="entry name" value="Acyl_CoA_acyltransferase"/>
</dbReference>
<dbReference type="Gene3D" id="3.40.630.30">
    <property type="match status" value="1"/>
</dbReference>
<dbReference type="InterPro" id="IPR000182">
    <property type="entry name" value="GNAT_dom"/>
</dbReference>
<dbReference type="GO" id="GO:0005737">
    <property type="term" value="C:cytoplasm"/>
    <property type="evidence" value="ECO:0007669"/>
    <property type="project" value="TreeGrafter"/>
</dbReference>
<accession>A0A852ZPG2</accession>
<evidence type="ECO:0000313" key="2">
    <source>
        <dbReference type="EMBL" id="NYH91359.1"/>
    </source>
</evidence>
<dbReference type="SUPFAM" id="SSF55729">
    <property type="entry name" value="Acyl-CoA N-acyltransferases (Nat)"/>
    <property type="match status" value="1"/>
</dbReference>
<evidence type="ECO:0000259" key="1">
    <source>
        <dbReference type="PROSITE" id="PS51186"/>
    </source>
</evidence>
<dbReference type="Proteomes" id="UP000579605">
    <property type="component" value="Unassembled WGS sequence"/>
</dbReference>
<dbReference type="GO" id="GO:0008080">
    <property type="term" value="F:N-acetyltransferase activity"/>
    <property type="evidence" value="ECO:0007669"/>
    <property type="project" value="InterPro"/>
</dbReference>
<dbReference type="PROSITE" id="PS51186">
    <property type="entry name" value="GNAT"/>
    <property type="match status" value="1"/>
</dbReference>
<dbReference type="CDD" id="cd04301">
    <property type="entry name" value="NAT_SF"/>
    <property type="match status" value="1"/>
</dbReference>
<proteinExistence type="predicted"/>
<keyword evidence="3" id="KW-1185">Reference proteome</keyword>
<gene>
    <name evidence="2" type="ORF">F4554_003997</name>
</gene>
<dbReference type="PANTHER" id="PTHR13538">
    <property type="entry name" value="N-ACETYLTRANSFERASE 6"/>
    <property type="match status" value="1"/>
</dbReference>
<protein>
    <submittedName>
        <fullName evidence="2">GNAT superfamily N-acetyltransferase</fullName>
    </submittedName>
</protein>
<name>A0A852ZPG2_9ACTN</name>
<sequence>MTYVIRSVESEQELVGAFDVLGAQFPKPFTHEDRRFADLARRFPQDASMMLVVEDGGRLVGGALAFRGGEAGPGCDVTLRIIALVPEHRGRGIGRRLVERVEQEATRLGVRGIGLGADEAVGFYQHLGYRGKGGMYKALPLSSNHGDPDSRRRALEELRERRLARLRSH</sequence>
<dbReference type="RefSeq" id="WP_179788949.1">
    <property type="nucleotide sequence ID" value="NZ_BAAARR010000023.1"/>
</dbReference>
<dbReference type="PANTHER" id="PTHR13538:SF4">
    <property type="entry name" value="N-ALPHA-ACETYLTRANSFERASE 80"/>
    <property type="match status" value="1"/>
</dbReference>
<feature type="domain" description="N-acetyltransferase" evidence="1">
    <location>
        <begin position="3"/>
        <end position="162"/>
    </location>
</feature>
<comment type="caution">
    <text evidence="2">The sequence shown here is derived from an EMBL/GenBank/DDBJ whole genome shotgun (WGS) entry which is preliminary data.</text>
</comment>
<reference evidence="2 3" key="1">
    <citation type="submission" date="2020-07" db="EMBL/GenBank/DDBJ databases">
        <title>Sequencing the genomes of 1000 actinobacteria strains.</title>
        <authorList>
            <person name="Klenk H.-P."/>
        </authorList>
    </citation>
    <scope>NUCLEOTIDE SEQUENCE [LARGE SCALE GENOMIC DNA]</scope>
    <source>
        <strain evidence="2 3">DSM 18448</strain>
    </source>
</reference>
<dbReference type="Pfam" id="PF00583">
    <property type="entry name" value="Acetyltransf_1"/>
    <property type="match status" value="1"/>
</dbReference>
<keyword evidence="2" id="KW-0808">Transferase</keyword>
<dbReference type="AlphaFoldDB" id="A0A852ZPG2"/>
<evidence type="ECO:0000313" key="3">
    <source>
        <dbReference type="Proteomes" id="UP000579605"/>
    </source>
</evidence>
<dbReference type="EMBL" id="JACBZH010000001">
    <property type="protein sequence ID" value="NYH91359.1"/>
    <property type="molecule type" value="Genomic_DNA"/>
</dbReference>
<dbReference type="InterPro" id="IPR039840">
    <property type="entry name" value="NAA80"/>
</dbReference>